<name>X0USI9_9ZZZZ</name>
<dbReference type="PANTHER" id="PTHR42767">
    <property type="entry name" value="ENDO-BETA-1,6-GALACTANASE"/>
    <property type="match status" value="1"/>
</dbReference>
<feature type="non-terminal residue" evidence="1">
    <location>
        <position position="1"/>
    </location>
</feature>
<dbReference type="InterPro" id="IPR013780">
    <property type="entry name" value="Glyco_hydro_b"/>
</dbReference>
<feature type="non-terminal residue" evidence="1">
    <location>
        <position position="273"/>
    </location>
</feature>
<dbReference type="InterPro" id="IPR017853">
    <property type="entry name" value="GH"/>
</dbReference>
<dbReference type="GO" id="GO:0004553">
    <property type="term" value="F:hydrolase activity, hydrolyzing O-glycosyl compounds"/>
    <property type="evidence" value="ECO:0007669"/>
    <property type="project" value="InterPro"/>
</dbReference>
<accession>X0USI9</accession>
<comment type="caution">
    <text evidence="1">The sequence shown here is derived from an EMBL/GenBank/DDBJ whole genome shotgun (WGS) entry which is preliminary data.</text>
</comment>
<protein>
    <recommendedName>
        <fullName evidence="2">Glycosyl hydrolase family 30 beta sandwich domain-containing protein</fullName>
    </recommendedName>
</protein>
<dbReference type="Gene3D" id="3.20.20.80">
    <property type="entry name" value="Glycosidases"/>
    <property type="match status" value="1"/>
</dbReference>
<dbReference type="Gene3D" id="2.60.40.1180">
    <property type="entry name" value="Golgi alpha-mannosidase II"/>
    <property type="match status" value="1"/>
</dbReference>
<dbReference type="EMBL" id="BARS01020568">
    <property type="protein sequence ID" value="GAG08814.1"/>
    <property type="molecule type" value="Genomic_DNA"/>
</dbReference>
<sequence length="273" mass="29791">SWDSCRFDPTENSSVAGYDQAFEAVYSEVYSRMGAGMPKMLGPETTGFSGASGYTPNQYLSALSAATNSHVYGYCHHLYNINAGDNPDAYISAMQSFNSSWGTKPRFQTEYEKATDSWPDAHNMALLLHNSLVEEEVSGYIYWDLFWDSGGLVTIPSEGASTYTINSDFYGFKHFSAFIHSGWDRIYTSDDSDALRISAYISGDNQQLSVVIINTSTDTEIDLDLSFTGFSIASGNIYRSSSTQNCVNIGSYNGTSPIAIPANTITTLSLSAA</sequence>
<evidence type="ECO:0000313" key="1">
    <source>
        <dbReference type="EMBL" id="GAG08814.1"/>
    </source>
</evidence>
<reference evidence="1" key="1">
    <citation type="journal article" date="2014" name="Front. Microbiol.">
        <title>High frequency of phylogenetically diverse reductive dehalogenase-homologous genes in deep subseafloor sedimentary metagenomes.</title>
        <authorList>
            <person name="Kawai M."/>
            <person name="Futagami T."/>
            <person name="Toyoda A."/>
            <person name="Takaki Y."/>
            <person name="Nishi S."/>
            <person name="Hori S."/>
            <person name="Arai W."/>
            <person name="Tsubouchi T."/>
            <person name="Morono Y."/>
            <person name="Uchiyama I."/>
            <person name="Ito T."/>
            <person name="Fujiyama A."/>
            <person name="Inagaki F."/>
            <person name="Takami H."/>
        </authorList>
    </citation>
    <scope>NUCLEOTIDE SEQUENCE</scope>
    <source>
        <strain evidence="1">Expedition CK06-06</strain>
    </source>
</reference>
<dbReference type="SUPFAM" id="SSF51445">
    <property type="entry name" value="(Trans)glycosidases"/>
    <property type="match status" value="1"/>
</dbReference>
<evidence type="ECO:0008006" key="2">
    <source>
        <dbReference type="Google" id="ProtNLM"/>
    </source>
</evidence>
<dbReference type="InterPro" id="IPR039743">
    <property type="entry name" value="6GAL/EXGAL"/>
</dbReference>
<dbReference type="AlphaFoldDB" id="X0USI9"/>
<dbReference type="PANTHER" id="PTHR42767:SF1">
    <property type="entry name" value="ENDO-BETA-1,6-GALACTANASE-LIKE DOMAIN-CONTAINING PROTEIN"/>
    <property type="match status" value="1"/>
</dbReference>
<organism evidence="1">
    <name type="scientific">marine sediment metagenome</name>
    <dbReference type="NCBI Taxonomy" id="412755"/>
    <lineage>
        <taxon>unclassified sequences</taxon>
        <taxon>metagenomes</taxon>
        <taxon>ecological metagenomes</taxon>
    </lineage>
</organism>
<gene>
    <name evidence="1" type="ORF">S01H1_33149</name>
</gene>
<proteinExistence type="predicted"/>